<comment type="caution">
    <text evidence="1">The sequence shown here is derived from an EMBL/GenBank/DDBJ whole genome shotgun (WGS) entry which is preliminary data.</text>
</comment>
<dbReference type="AlphaFoldDB" id="A0AAV7WU05"/>
<dbReference type="Proteomes" id="UP001066276">
    <property type="component" value="Chromosome 1_1"/>
</dbReference>
<proteinExistence type="predicted"/>
<accession>A0AAV7WU05</accession>
<keyword evidence="2" id="KW-1185">Reference proteome</keyword>
<name>A0AAV7WU05_PLEWA</name>
<sequence length="106" mass="11955">MQSLSFFSVDTETEHWHFEPSSVLMILQYDPEERLVRVLSAQKGSVYARHSSVREDTPGKGCTGAIEATCPDPQDRWTLPLAPKPVARGGRYDLTVIHTCWKKTHA</sequence>
<evidence type="ECO:0000313" key="1">
    <source>
        <dbReference type="EMBL" id="KAJ1217564.1"/>
    </source>
</evidence>
<protein>
    <submittedName>
        <fullName evidence="1">Uncharacterized protein</fullName>
    </submittedName>
</protein>
<gene>
    <name evidence="1" type="ORF">NDU88_005158</name>
</gene>
<dbReference type="EMBL" id="JANPWB010000001">
    <property type="protein sequence ID" value="KAJ1217564.1"/>
    <property type="molecule type" value="Genomic_DNA"/>
</dbReference>
<organism evidence="1 2">
    <name type="scientific">Pleurodeles waltl</name>
    <name type="common">Iberian ribbed newt</name>
    <dbReference type="NCBI Taxonomy" id="8319"/>
    <lineage>
        <taxon>Eukaryota</taxon>
        <taxon>Metazoa</taxon>
        <taxon>Chordata</taxon>
        <taxon>Craniata</taxon>
        <taxon>Vertebrata</taxon>
        <taxon>Euteleostomi</taxon>
        <taxon>Amphibia</taxon>
        <taxon>Batrachia</taxon>
        <taxon>Caudata</taxon>
        <taxon>Salamandroidea</taxon>
        <taxon>Salamandridae</taxon>
        <taxon>Pleurodelinae</taxon>
        <taxon>Pleurodeles</taxon>
    </lineage>
</organism>
<evidence type="ECO:0000313" key="2">
    <source>
        <dbReference type="Proteomes" id="UP001066276"/>
    </source>
</evidence>
<reference evidence="1" key="1">
    <citation type="journal article" date="2022" name="bioRxiv">
        <title>Sequencing and chromosome-scale assembly of the giantPleurodeles waltlgenome.</title>
        <authorList>
            <person name="Brown T."/>
            <person name="Elewa A."/>
            <person name="Iarovenko S."/>
            <person name="Subramanian E."/>
            <person name="Araus A.J."/>
            <person name="Petzold A."/>
            <person name="Susuki M."/>
            <person name="Suzuki K.-i.T."/>
            <person name="Hayashi T."/>
            <person name="Toyoda A."/>
            <person name="Oliveira C."/>
            <person name="Osipova E."/>
            <person name="Leigh N.D."/>
            <person name="Simon A."/>
            <person name="Yun M.H."/>
        </authorList>
    </citation>
    <scope>NUCLEOTIDE SEQUENCE</scope>
    <source>
        <strain evidence="1">20211129_DDA</strain>
        <tissue evidence="1">Liver</tissue>
    </source>
</reference>